<dbReference type="EMBL" id="JAGTXO010000023">
    <property type="protein sequence ID" value="KAG8462035.1"/>
    <property type="molecule type" value="Genomic_DNA"/>
</dbReference>
<gene>
    <name evidence="2" type="ORF">KFE25_014054</name>
</gene>
<dbReference type="AlphaFoldDB" id="A0A8J6C9X3"/>
<feature type="compositionally biased region" description="Pro residues" evidence="1">
    <location>
        <begin position="57"/>
        <end position="66"/>
    </location>
</feature>
<dbReference type="PANTHER" id="PTHR28348:SF1">
    <property type="entry name" value="UPF0193 PROTEIN EVG1"/>
    <property type="match status" value="1"/>
</dbReference>
<feature type="region of interest" description="Disordered" evidence="1">
    <location>
        <begin position="34"/>
        <end position="137"/>
    </location>
</feature>
<accession>A0A8J6C9X3</accession>
<proteinExistence type="predicted"/>
<evidence type="ECO:0000313" key="2">
    <source>
        <dbReference type="EMBL" id="KAG8462035.1"/>
    </source>
</evidence>
<dbReference type="InterPro" id="IPR007914">
    <property type="entry name" value="UPF0193"/>
</dbReference>
<dbReference type="Pfam" id="PF05250">
    <property type="entry name" value="UPF0193"/>
    <property type="match status" value="1"/>
</dbReference>
<name>A0A8J6C9X3_DIALT</name>
<reference evidence="2" key="1">
    <citation type="submission" date="2021-05" db="EMBL/GenBank/DDBJ databases">
        <title>The genome of the haptophyte Pavlova lutheri (Diacronema luteri, Pavlovales) - a model for lipid biosynthesis in eukaryotic algae.</title>
        <authorList>
            <person name="Hulatt C.J."/>
            <person name="Posewitz M.C."/>
        </authorList>
    </citation>
    <scope>NUCLEOTIDE SEQUENCE</scope>
    <source>
        <strain evidence="2">NIVA-4/92</strain>
    </source>
</reference>
<evidence type="ECO:0000256" key="1">
    <source>
        <dbReference type="SAM" id="MobiDB-lite"/>
    </source>
</evidence>
<dbReference type="Proteomes" id="UP000751190">
    <property type="component" value="Unassembled WGS sequence"/>
</dbReference>
<dbReference type="OrthoDB" id="189770at2759"/>
<sequence>MNGELRATFVDADEARMLRAMRRYTGDDAARAAGNRFSQANGQRIAALAERNASRPAPQPAPPAPPARRGLEPKASSRAIPVPKVGRVGASRHYAPIDFVQPRRRQPERPDYSAYEPPQLAPYAPPAETREAKKERLQDRLAYGDAPAAHAFAPRVPPAGTQARVKPSEVQQVAALTTSISTEIDERREFLAEMGALGKAAQYEAQIRAEIAVRQQELKRLQALMRAADGGGAVGAADGRDVASPEPEVDDGSQPQAA</sequence>
<feature type="region of interest" description="Disordered" evidence="1">
    <location>
        <begin position="231"/>
        <end position="258"/>
    </location>
</feature>
<dbReference type="OMA" id="ASIHEYC"/>
<keyword evidence="3" id="KW-1185">Reference proteome</keyword>
<protein>
    <submittedName>
        <fullName evidence="2">Uncharacterized protein</fullName>
    </submittedName>
</protein>
<feature type="compositionally biased region" description="Basic and acidic residues" evidence="1">
    <location>
        <begin position="128"/>
        <end position="137"/>
    </location>
</feature>
<evidence type="ECO:0000313" key="3">
    <source>
        <dbReference type="Proteomes" id="UP000751190"/>
    </source>
</evidence>
<comment type="caution">
    <text evidence="2">The sequence shown here is derived from an EMBL/GenBank/DDBJ whole genome shotgun (WGS) entry which is preliminary data.</text>
</comment>
<dbReference type="PANTHER" id="PTHR28348">
    <property type="entry name" value="UPF0193 PROTEIN EVG1"/>
    <property type="match status" value="1"/>
</dbReference>
<organism evidence="2 3">
    <name type="scientific">Diacronema lutheri</name>
    <name type="common">Unicellular marine alga</name>
    <name type="synonym">Monochrysis lutheri</name>
    <dbReference type="NCBI Taxonomy" id="2081491"/>
    <lineage>
        <taxon>Eukaryota</taxon>
        <taxon>Haptista</taxon>
        <taxon>Haptophyta</taxon>
        <taxon>Pavlovophyceae</taxon>
        <taxon>Pavlovales</taxon>
        <taxon>Pavlovaceae</taxon>
        <taxon>Diacronema</taxon>
    </lineage>
</organism>